<dbReference type="RefSeq" id="WP_054620540.1">
    <property type="nucleotide sequence ID" value="NZ_CP022579.1"/>
</dbReference>
<sequence>MMAAACSAKGMLGEGCEECVDNYLTRVGASRIGLETGRAFHCIVHELDEIEREASRFYRRTGWMALWVVAGVLSVGLLGATGNL</sequence>
<keyword evidence="1" id="KW-0472">Membrane</keyword>
<keyword evidence="1" id="KW-0812">Transmembrane</keyword>
<accession>A0A5C1E7Y4</accession>
<feature type="transmembrane region" description="Helical" evidence="1">
    <location>
        <begin position="62"/>
        <end position="81"/>
    </location>
</feature>
<name>A0A5C1E7Y4_9RHOO</name>
<dbReference type="KEGG" id="otr:OTERR_12330"/>
<evidence type="ECO:0000313" key="2">
    <source>
        <dbReference type="EMBL" id="QEL64709.1"/>
    </source>
</evidence>
<dbReference type="AlphaFoldDB" id="A0A5C1E7Y4"/>
<keyword evidence="3" id="KW-1185">Reference proteome</keyword>
<keyword evidence="1" id="KW-1133">Transmembrane helix</keyword>
<proteinExistence type="predicted"/>
<protein>
    <submittedName>
        <fullName evidence="2">Uncharacterized protein</fullName>
    </submittedName>
</protein>
<dbReference type="Proteomes" id="UP000323671">
    <property type="component" value="Chromosome"/>
</dbReference>
<reference evidence="2 3" key="1">
    <citation type="submission" date="2017-07" db="EMBL/GenBank/DDBJ databases">
        <title>Complete genome sequence of Oryzomicrobium terrae TPP412.</title>
        <authorList>
            <person name="Chiu L.-W."/>
            <person name="Lo K.-J."/>
            <person name="Tsai Y.-M."/>
            <person name="Lin S.-S."/>
            <person name="Kuo C.-H."/>
            <person name="Liu C.-T."/>
        </authorList>
    </citation>
    <scope>NUCLEOTIDE SEQUENCE [LARGE SCALE GENOMIC DNA]</scope>
    <source>
        <strain evidence="2 3">TPP412</strain>
    </source>
</reference>
<dbReference type="EMBL" id="CP022579">
    <property type="protein sequence ID" value="QEL64709.1"/>
    <property type="molecule type" value="Genomic_DNA"/>
</dbReference>
<organism evidence="2 3">
    <name type="scientific">Oryzomicrobium terrae</name>
    <dbReference type="NCBI Taxonomy" id="1735038"/>
    <lineage>
        <taxon>Bacteria</taxon>
        <taxon>Pseudomonadati</taxon>
        <taxon>Pseudomonadota</taxon>
        <taxon>Betaproteobacteria</taxon>
        <taxon>Rhodocyclales</taxon>
        <taxon>Rhodocyclaceae</taxon>
        <taxon>Oryzomicrobium</taxon>
    </lineage>
</organism>
<evidence type="ECO:0000256" key="1">
    <source>
        <dbReference type="SAM" id="Phobius"/>
    </source>
</evidence>
<gene>
    <name evidence="2" type="ORF">OTERR_12330</name>
</gene>
<evidence type="ECO:0000313" key="3">
    <source>
        <dbReference type="Proteomes" id="UP000323671"/>
    </source>
</evidence>